<accession>A0A9W4GP65</accession>
<reference evidence="2" key="1">
    <citation type="submission" date="2021-05" db="EMBL/GenBank/DDBJ databases">
        <authorList>
            <person name="Arsene-Ploetze F."/>
        </authorList>
    </citation>
    <scope>NUCLEOTIDE SEQUENCE</scope>
    <source>
        <strain evidence="2">DSM 42138</strain>
    </source>
</reference>
<proteinExistence type="predicted"/>
<evidence type="ECO:0000313" key="2">
    <source>
        <dbReference type="EMBL" id="CAG6392145.1"/>
    </source>
</evidence>
<feature type="region of interest" description="Disordered" evidence="1">
    <location>
        <begin position="92"/>
        <end position="119"/>
    </location>
</feature>
<dbReference type="Proteomes" id="UP001152519">
    <property type="component" value="Unassembled WGS sequence"/>
</dbReference>
<dbReference type="EMBL" id="CAJSLV010000043">
    <property type="protein sequence ID" value="CAG6392145.1"/>
    <property type="molecule type" value="Genomic_DNA"/>
</dbReference>
<name>A0A9W4GP65_9ACTN</name>
<feature type="compositionally biased region" description="Low complexity" evidence="1">
    <location>
        <begin position="97"/>
        <end position="114"/>
    </location>
</feature>
<evidence type="ECO:0000313" key="3">
    <source>
        <dbReference type="Proteomes" id="UP001152519"/>
    </source>
</evidence>
<evidence type="ECO:0000256" key="1">
    <source>
        <dbReference type="SAM" id="MobiDB-lite"/>
    </source>
</evidence>
<comment type="caution">
    <text evidence="2">The sequence shown here is derived from an EMBL/GenBank/DDBJ whole genome shotgun (WGS) entry which is preliminary data.</text>
</comment>
<protein>
    <submittedName>
        <fullName evidence="2">Uncharacterized protein</fullName>
    </submittedName>
</protein>
<organism evidence="2 3">
    <name type="scientific">Actinacidiphila cocklensis</name>
    <dbReference type="NCBI Taxonomy" id="887465"/>
    <lineage>
        <taxon>Bacteria</taxon>
        <taxon>Bacillati</taxon>
        <taxon>Actinomycetota</taxon>
        <taxon>Actinomycetes</taxon>
        <taxon>Kitasatosporales</taxon>
        <taxon>Streptomycetaceae</taxon>
        <taxon>Actinacidiphila</taxon>
    </lineage>
</organism>
<gene>
    <name evidence="2" type="ORF">SCOCK_150117</name>
</gene>
<keyword evidence="3" id="KW-1185">Reference proteome</keyword>
<sequence>MTTAELGDSRAGGGHFTAAQPRVGPAPQPGLLGQVVAAQQSHPEASAAGLVAALFQICRPRPSREGLVDHFQLLYAPGRVVFGGVQEGVGEGHGHRGSLAPARPAALGGLSPGSAGRGTHEDHDVRLEYWYSSCTSPAASAKSFAGVDALAGDADADRPSPVVISARAEPLVTLVCREHQDPHGIKPVLKGLTRSQVVRKLS</sequence>
<dbReference type="AlphaFoldDB" id="A0A9W4GP65"/>
<feature type="region of interest" description="Disordered" evidence="1">
    <location>
        <begin position="1"/>
        <end position="30"/>
    </location>
</feature>